<organism evidence="3 4">
    <name type="scientific">Marinomonas rhizomae</name>
    <dbReference type="NCBI Taxonomy" id="491948"/>
    <lineage>
        <taxon>Bacteria</taxon>
        <taxon>Pseudomonadati</taxon>
        <taxon>Pseudomonadota</taxon>
        <taxon>Gammaproteobacteria</taxon>
        <taxon>Oceanospirillales</taxon>
        <taxon>Oceanospirillaceae</taxon>
        <taxon>Marinomonas</taxon>
    </lineage>
</organism>
<dbReference type="InterPro" id="IPR017927">
    <property type="entry name" value="FAD-bd_FR_type"/>
</dbReference>
<sequence>MSYLKANVIIEFTDLTRCFTDIVELMAAHNIKLTTKGNVYCLVSAFGTAELKLKQTCLDVSIEASSPASFNRLKTELTGLIEFAAQDEKLDIQWTGDSIGAVLPPDLRVLMVSNVQQITPRIRRVSFGGSNLDRYAVSDQLHCRILFIDKGTKQYQWPMLGDDGRIIWPETGKIATRIFTIRSIDVEAGTLDIDFVMHDGKGPASAWVAEAESGDVVGILGPDAHGPKPAEQYFLAGDETGLPAIARILEALPTTASGCAIIEVNDSCEKQQINAPSGITITWLYRGGAKAGTTTLLIDAFRELSLPENHDLAFYWVGAELSACRAIRNYLRSDMKVPSERMVCFSHWRRGMSEEDIIEAGPSALS</sequence>
<evidence type="ECO:0000313" key="4">
    <source>
        <dbReference type="Proteomes" id="UP000252792"/>
    </source>
</evidence>
<comment type="caution">
    <text evidence="3">The sequence shown here is derived from an EMBL/GenBank/DDBJ whole genome shotgun (WGS) entry which is preliminary data.</text>
</comment>
<dbReference type="PROSITE" id="PS51384">
    <property type="entry name" value="FAD_FR"/>
    <property type="match status" value="1"/>
</dbReference>
<dbReference type="InterPro" id="IPR039374">
    <property type="entry name" value="SIP_fam"/>
</dbReference>
<dbReference type="InterPro" id="IPR013113">
    <property type="entry name" value="SIP_FAD-bd"/>
</dbReference>
<name>A0A366J9U1_9GAMM</name>
<dbReference type="Gene3D" id="3.40.50.80">
    <property type="entry name" value="Nucleotide-binding domain of ferredoxin-NADP reductase (FNR) module"/>
    <property type="match status" value="1"/>
</dbReference>
<dbReference type="PANTHER" id="PTHR30157">
    <property type="entry name" value="FERRIC REDUCTASE, NADPH-DEPENDENT"/>
    <property type="match status" value="1"/>
</dbReference>
<accession>A0A366J9U1</accession>
<dbReference type="CDD" id="cd06193">
    <property type="entry name" value="siderophore_interacting"/>
    <property type="match status" value="1"/>
</dbReference>
<dbReference type="Pfam" id="PF04954">
    <property type="entry name" value="SIP"/>
    <property type="match status" value="1"/>
</dbReference>
<dbReference type="InterPro" id="IPR017938">
    <property type="entry name" value="Riboflavin_synthase-like_b-brl"/>
</dbReference>
<dbReference type="Proteomes" id="UP000252792">
    <property type="component" value="Unassembled WGS sequence"/>
</dbReference>
<dbReference type="SUPFAM" id="SSF63380">
    <property type="entry name" value="Riboflavin synthase domain-like"/>
    <property type="match status" value="1"/>
</dbReference>
<dbReference type="InterPro" id="IPR007037">
    <property type="entry name" value="SIP_rossman_dom"/>
</dbReference>
<dbReference type="Gene3D" id="2.40.30.10">
    <property type="entry name" value="Translation factors"/>
    <property type="match status" value="1"/>
</dbReference>
<evidence type="ECO:0000313" key="3">
    <source>
        <dbReference type="EMBL" id="RBP83781.1"/>
    </source>
</evidence>
<dbReference type="PANTHER" id="PTHR30157:SF0">
    <property type="entry name" value="NADPH-DEPENDENT FERRIC-CHELATE REDUCTASE"/>
    <property type="match status" value="1"/>
</dbReference>
<dbReference type="GO" id="GO:0016491">
    <property type="term" value="F:oxidoreductase activity"/>
    <property type="evidence" value="ECO:0007669"/>
    <property type="project" value="InterPro"/>
</dbReference>
<evidence type="ECO:0000256" key="1">
    <source>
        <dbReference type="ARBA" id="ARBA00035644"/>
    </source>
</evidence>
<evidence type="ECO:0000259" key="2">
    <source>
        <dbReference type="PROSITE" id="PS51384"/>
    </source>
</evidence>
<protein>
    <submittedName>
        <fullName evidence="3">NADPH-dependent ferric siderophore reductase</fullName>
    </submittedName>
</protein>
<dbReference type="OrthoDB" id="9814826at2"/>
<feature type="domain" description="FAD-binding FR-type" evidence="2">
    <location>
        <begin position="105"/>
        <end position="229"/>
    </location>
</feature>
<dbReference type="RefSeq" id="WP_113916145.1">
    <property type="nucleotide sequence ID" value="NZ_QNSE01000005.1"/>
</dbReference>
<keyword evidence="4" id="KW-1185">Reference proteome</keyword>
<comment type="similarity">
    <text evidence="1">Belongs to the SIP oxidoreductase family.</text>
</comment>
<dbReference type="EMBL" id="QNSE01000005">
    <property type="protein sequence ID" value="RBP83781.1"/>
    <property type="molecule type" value="Genomic_DNA"/>
</dbReference>
<dbReference type="Pfam" id="PF08021">
    <property type="entry name" value="FAD_binding_9"/>
    <property type="match status" value="1"/>
</dbReference>
<gene>
    <name evidence="3" type="ORF">DFP80_105101</name>
</gene>
<dbReference type="InterPro" id="IPR039261">
    <property type="entry name" value="FNR_nucleotide-bd"/>
</dbReference>
<dbReference type="AlphaFoldDB" id="A0A366J9U1"/>
<proteinExistence type="inferred from homology"/>
<reference evidence="3 4" key="1">
    <citation type="submission" date="2018-06" db="EMBL/GenBank/DDBJ databases">
        <title>Genomic Encyclopedia of Type Strains, Phase III (KMG-III): the genomes of soil and plant-associated and newly described type strains.</title>
        <authorList>
            <person name="Whitman W."/>
        </authorList>
    </citation>
    <scope>NUCLEOTIDE SEQUENCE [LARGE SCALE GENOMIC DNA]</scope>
    <source>
        <strain evidence="3 4">CECT 7377</strain>
    </source>
</reference>